<proteinExistence type="predicted"/>
<feature type="compositionally biased region" description="Polar residues" evidence="1">
    <location>
        <begin position="46"/>
        <end position="56"/>
    </location>
</feature>
<evidence type="ECO:0000313" key="2">
    <source>
        <dbReference type="EMBL" id="KAF9447876.1"/>
    </source>
</evidence>
<evidence type="ECO:0000256" key="1">
    <source>
        <dbReference type="SAM" id="MobiDB-lite"/>
    </source>
</evidence>
<name>A0A9P6C0Y7_9AGAR</name>
<dbReference type="OrthoDB" id="3258136at2759"/>
<feature type="region of interest" description="Disordered" evidence="1">
    <location>
        <begin position="35"/>
        <end position="58"/>
    </location>
</feature>
<comment type="caution">
    <text evidence="2">The sequence shown here is derived from an EMBL/GenBank/DDBJ whole genome shotgun (WGS) entry which is preliminary data.</text>
</comment>
<evidence type="ECO:0000313" key="3">
    <source>
        <dbReference type="Proteomes" id="UP000807342"/>
    </source>
</evidence>
<sequence>MLLKFTTTDMFNTSLLNVTTGERAYEISTVSVLDKPEKVTPPPEPFSSSKTATTSEDFCPTKEYPAVPEKKEKQTSYRQTQIRDPSGDVVADVFWEGRHPHITINGEEVGGLNDLFGTSSVRFMPKVLAIPTKYDSDYIWTATADSLRLIDYSTEEIKGTFHQNALRFPSSLKTSKPKLSIQTELTPPSSPSLLPPSPKSLFKSPSRIFSSSSQKSITSSPIDETFTKDSTKSTFVPTHVPGFGSNYLEFAPHPLTNDVEIILSFLVMEILRRGRFGLTPYTFENPTIWQLKEARDLVLRRIRRNTV</sequence>
<dbReference type="EMBL" id="MU151182">
    <property type="protein sequence ID" value="KAF9447876.1"/>
    <property type="molecule type" value="Genomic_DNA"/>
</dbReference>
<organism evidence="2 3">
    <name type="scientific">Macrolepiota fuliginosa MF-IS2</name>
    <dbReference type="NCBI Taxonomy" id="1400762"/>
    <lineage>
        <taxon>Eukaryota</taxon>
        <taxon>Fungi</taxon>
        <taxon>Dikarya</taxon>
        <taxon>Basidiomycota</taxon>
        <taxon>Agaricomycotina</taxon>
        <taxon>Agaricomycetes</taxon>
        <taxon>Agaricomycetidae</taxon>
        <taxon>Agaricales</taxon>
        <taxon>Agaricineae</taxon>
        <taxon>Agaricaceae</taxon>
        <taxon>Macrolepiota</taxon>
    </lineage>
</organism>
<dbReference type="AlphaFoldDB" id="A0A9P6C0Y7"/>
<gene>
    <name evidence="2" type="ORF">P691DRAFT_801690</name>
</gene>
<reference evidence="2" key="1">
    <citation type="submission" date="2020-11" db="EMBL/GenBank/DDBJ databases">
        <authorList>
            <consortium name="DOE Joint Genome Institute"/>
            <person name="Ahrendt S."/>
            <person name="Riley R."/>
            <person name="Andreopoulos W."/>
            <person name="Labutti K."/>
            <person name="Pangilinan J."/>
            <person name="Ruiz-Duenas F.J."/>
            <person name="Barrasa J.M."/>
            <person name="Sanchez-Garcia M."/>
            <person name="Camarero S."/>
            <person name="Miyauchi S."/>
            <person name="Serrano A."/>
            <person name="Linde D."/>
            <person name="Babiker R."/>
            <person name="Drula E."/>
            <person name="Ayuso-Fernandez I."/>
            <person name="Pacheco R."/>
            <person name="Padilla G."/>
            <person name="Ferreira P."/>
            <person name="Barriuso J."/>
            <person name="Kellner H."/>
            <person name="Castanera R."/>
            <person name="Alfaro M."/>
            <person name="Ramirez L."/>
            <person name="Pisabarro A.G."/>
            <person name="Kuo A."/>
            <person name="Tritt A."/>
            <person name="Lipzen A."/>
            <person name="He G."/>
            <person name="Yan M."/>
            <person name="Ng V."/>
            <person name="Cullen D."/>
            <person name="Martin F."/>
            <person name="Rosso M.-N."/>
            <person name="Henrissat B."/>
            <person name="Hibbett D."/>
            <person name="Martinez A.T."/>
            <person name="Grigoriev I.V."/>
        </authorList>
    </citation>
    <scope>NUCLEOTIDE SEQUENCE</scope>
    <source>
        <strain evidence="2">MF-IS2</strain>
    </source>
</reference>
<feature type="region of interest" description="Disordered" evidence="1">
    <location>
        <begin position="204"/>
        <end position="224"/>
    </location>
</feature>
<dbReference type="Proteomes" id="UP000807342">
    <property type="component" value="Unassembled WGS sequence"/>
</dbReference>
<protein>
    <submittedName>
        <fullName evidence="2">Uncharacterized protein</fullName>
    </submittedName>
</protein>
<keyword evidence="3" id="KW-1185">Reference proteome</keyword>
<feature type="compositionally biased region" description="Low complexity" evidence="1">
    <location>
        <begin position="204"/>
        <end position="221"/>
    </location>
</feature>
<accession>A0A9P6C0Y7</accession>